<dbReference type="SUPFAM" id="SSF48403">
    <property type="entry name" value="Ankyrin repeat"/>
    <property type="match status" value="1"/>
</dbReference>
<organism evidence="4 5">
    <name type="scientific">Pseudoduganella aquatica</name>
    <dbReference type="NCBI Taxonomy" id="2660641"/>
    <lineage>
        <taxon>Bacteria</taxon>
        <taxon>Pseudomonadati</taxon>
        <taxon>Pseudomonadota</taxon>
        <taxon>Betaproteobacteria</taxon>
        <taxon>Burkholderiales</taxon>
        <taxon>Oxalobacteraceae</taxon>
        <taxon>Telluria group</taxon>
        <taxon>Pseudoduganella</taxon>
    </lineage>
</organism>
<name>A0A7X4HFV9_9BURK</name>
<dbReference type="PANTHER" id="PTHR24189">
    <property type="entry name" value="MYOTROPHIN"/>
    <property type="match status" value="1"/>
</dbReference>
<evidence type="ECO:0000313" key="4">
    <source>
        <dbReference type="EMBL" id="MYN10189.1"/>
    </source>
</evidence>
<dbReference type="InterPro" id="IPR050745">
    <property type="entry name" value="Multifunctional_regulatory"/>
</dbReference>
<keyword evidence="2 3" id="KW-0040">ANK repeat</keyword>
<proteinExistence type="predicted"/>
<keyword evidence="1" id="KW-0677">Repeat</keyword>
<keyword evidence="5" id="KW-1185">Reference proteome</keyword>
<evidence type="ECO:0000256" key="3">
    <source>
        <dbReference type="PROSITE-ProRule" id="PRU00023"/>
    </source>
</evidence>
<evidence type="ECO:0000313" key="5">
    <source>
        <dbReference type="Proteomes" id="UP000450676"/>
    </source>
</evidence>
<dbReference type="Gene3D" id="1.25.40.20">
    <property type="entry name" value="Ankyrin repeat-containing domain"/>
    <property type="match status" value="1"/>
</dbReference>
<reference evidence="4 5" key="1">
    <citation type="submission" date="2019-12" db="EMBL/GenBank/DDBJ databases">
        <title>Novel species isolated from a subtropical stream in China.</title>
        <authorList>
            <person name="Lu H."/>
        </authorList>
    </citation>
    <scope>NUCLEOTIDE SEQUENCE [LARGE SCALE GENOMIC DNA]</scope>
    <source>
        <strain evidence="4 5">FT127W</strain>
    </source>
</reference>
<dbReference type="PROSITE" id="PS50088">
    <property type="entry name" value="ANK_REPEAT"/>
    <property type="match status" value="1"/>
</dbReference>
<comment type="caution">
    <text evidence="4">The sequence shown here is derived from an EMBL/GenBank/DDBJ whole genome shotgun (WGS) entry which is preliminary data.</text>
</comment>
<gene>
    <name evidence="4" type="ORF">GTP77_22970</name>
</gene>
<evidence type="ECO:0000256" key="2">
    <source>
        <dbReference type="ARBA" id="ARBA00023043"/>
    </source>
</evidence>
<evidence type="ECO:0008006" key="6">
    <source>
        <dbReference type="Google" id="ProtNLM"/>
    </source>
</evidence>
<protein>
    <recommendedName>
        <fullName evidence="6">Ankyrin repeat domain-containing protein</fullName>
    </recommendedName>
</protein>
<dbReference type="AlphaFoldDB" id="A0A7X4HFV9"/>
<dbReference type="InterPro" id="IPR002110">
    <property type="entry name" value="Ankyrin_rpt"/>
</dbReference>
<dbReference type="EMBL" id="WWCU01000033">
    <property type="protein sequence ID" value="MYN10189.1"/>
    <property type="molecule type" value="Genomic_DNA"/>
</dbReference>
<dbReference type="Proteomes" id="UP000450676">
    <property type="component" value="Unassembled WGS sequence"/>
</dbReference>
<accession>A0A7X4HFV9</accession>
<dbReference type="RefSeq" id="WP_161074478.1">
    <property type="nucleotide sequence ID" value="NZ_WWCU01000033.1"/>
</dbReference>
<dbReference type="PANTHER" id="PTHR24189:SF50">
    <property type="entry name" value="ANKYRIN REPEAT AND SOCS BOX PROTEIN 2"/>
    <property type="match status" value="1"/>
</dbReference>
<dbReference type="SMART" id="SM00248">
    <property type="entry name" value="ANK"/>
    <property type="match status" value="2"/>
</dbReference>
<evidence type="ECO:0000256" key="1">
    <source>
        <dbReference type="ARBA" id="ARBA00022737"/>
    </source>
</evidence>
<dbReference type="Pfam" id="PF00023">
    <property type="entry name" value="Ank"/>
    <property type="match status" value="1"/>
</dbReference>
<feature type="repeat" description="ANK" evidence="3">
    <location>
        <begin position="140"/>
        <end position="177"/>
    </location>
</feature>
<dbReference type="InterPro" id="IPR036770">
    <property type="entry name" value="Ankyrin_rpt-contain_sf"/>
</dbReference>
<sequence length="276" mass="29853">MAIGSENLAALLEQLGGPTESGLKYLLITGDLMAAFDSDEDWAELCQFASKVDEERGISARFEKQFRDGISPIGAMQDNYVLAALAACRIGLEKSEPLMVYAASNKHEFPGFVQDGLAEMSCMRVLHWGGWDVSAPHPETGMTALHLLAATRHAPGSNPRAIHWLLQRGANPSARNENGDTALAYLCGISVWGRAQLNSFVLLLLAGADPFDAANDGTTPLHHLKSRNESQPIQLRTQTIEAIETDINRTPGVFASGIAIRPEHRWQATLALAGIV</sequence>